<dbReference type="Pfam" id="PF13515">
    <property type="entry name" value="FUSC_2"/>
    <property type="match status" value="1"/>
</dbReference>
<keyword evidence="2 5" id="KW-0812">Transmembrane</keyword>
<dbReference type="GO" id="GO:0016020">
    <property type="term" value="C:membrane"/>
    <property type="evidence" value="ECO:0007669"/>
    <property type="project" value="UniProtKB-SubCell"/>
</dbReference>
<evidence type="ECO:0000313" key="8">
    <source>
        <dbReference type="Proteomes" id="UP000472580"/>
    </source>
</evidence>
<proteinExistence type="predicted"/>
<dbReference type="RefSeq" id="WP_160335659.1">
    <property type="nucleotide sequence ID" value="NZ_WSRP01000025.1"/>
</dbReference>
<dbReference type="InterPro" id="IPR049453">
    <property type="entry name" value="Memb_transporter_dom"/>
</dbReference>
<feature type="transmembrane region" description="Helical" evidence="5">
    <location>
        <begin position="20"/>
        <end position="53"/>
    </location>
</feature>
<dbReference type="AlphaFoldDB" id="A0A6L6YIN8"/>
<feature type="transmembrane region" description="Helical" evidence="5">
    <location>
        <begin position="254"/>
        <end position="272"/>
    </location>
</feature>
<feature type="transmembrane region" description="Helical" evidence="5">
    <location>
        <begin position="309"/>
        <end position="329"/>
    </location>
</feature>
<reference evidence="7 8" key="1">
    <citation type="submission" date="2019-12" db="EMBL/GenBank/DDBJ databases">
        <title>Microbes associate with the intestines of laboratory mice.</title>
        <authorList>
            <person name="Navarre W."/>
            <person name="Wong E."/>
        </authorList>
    </citation>
    <scope>NUCLEOTIDE SEQUENCE [LARGE SCALE GENOMIC DNA]</scope>
    <source>
        <strain evidence="7 8">NM82_D38</strain>
    </source>
</reference>
<comment type="subcellular location">
    <subcellularLocation>
        <location evidence="1">Membrane</location>
        <topology evidence="1">Multi-pass membrane protein</topology>
    </subcellularLocation>
</comment>
<comment type="caution">
    <text evidence="7">The sequence shown here is derived from an EMBL/GenBank/DDBJ whole genome shotgun (WGS) entry which is preliminary data.</text>
</comment>
<gene>
    <name evidence="7" type="ORF">E5987_08465</name>
</gene>
<keyword evidence="8" id="KW-1185">Reference proteome</keyword>
<protein>
    <submittedName>
        <fullName evidence="7">FUSC family protein</fullName>
    </submittedName>
</protein>
<evidence type="ECO:0000313" key="7">
    <source>
        <dbReference type="EMBL" id="MVX57234.1"/>
    </source>
</evidence>
<keyword evidence="4 5" id="KW-0472">Membrane</keyword>
<evidence type="ECO:0000256" key="2">
    <source>
        <dbReference type="ARBA" id="ARBA00022692"/>
    </source>
</evidence>
<feature type="domain" description="Integral membrane bound transporter" evidence="6">
    <location>
        <begin position="197"/>
        <end position="319"/>
    </location>
</feature>
<name>A0A6L6YIN8_9BURK</name>
<feature type="transmembrane region" description="Helical" evidence="5">
    <location>
        <begin position="138"/>
        <end position="161"/>
    </location>
</feature>
<evidence type="ECO:0000256" key="4">
    <source>
        <dbReference type="ARBA" id="ARBA00023136"/>
    </source>
</evidence>
<dbReference type="Proteomes" id="UP000472580">
    <property type="component" value="Unassembled WGS sequence"/>
</dbReference>
<feature type="transmembrane region" description="Helical" evidence="5">
    <location>
        <begin position="115"/>
        <end position="132"/>
    </location>
</feature>
<evidence type="ECO:0000256" key="5">
    <source>
        <dbReference type="SAM" id="Phobius"/>
    </source>
</evidence>
<feature type="transmembrane region" description="Helical" evidence="5">
    <location>
        <begin position="65"/>
        <end position="84"/>
    </location>
</feature>
<evidence type="ECO:0000256" key="1">
    <source>
        <dbReference type="ARBA" id="ARBA00004141"/>
    </source>
</evidence>
<accession>A0A6L6YIN8</accession>
<feature type="transmembrane region" description="Helical" evidence="5">
    <location>
        <begin position="182"/>
        <end position="203"/>
    </location>
</feature>
<evidence type="ECO:0000256" key="3">
    <source>
        <dbReference type="ARBA" id="ARBA00022989"/>
    </source>
</evidence>
<keyword evidence="3 5" id="KW-1133">Transmembrane helix</keyword>
<feature type="transmembrane region" description="Helical" evidence="5">
    <location>
        <begin position="278"/>
        <end position="297"/>
    </location>
</feature>
<evidence type="ECO:0000259" key="6">
    <source>
        <dbReference type="Pfam" id="PF13515"/>
    </source>
</evidence>
<dbReference type="EMBL" id="WSRP01000025">
    <property type="protein sequence ID" value="MVX57234.1"/>
    <property type="molecule type" value="Genomic_DNA"/>
</dbReference>
<sequence>MAVTAQDPKLERKSRLTATLRFFITISLALGISALIGDQQIGGFAALGAFMALLSDTESTLKSRLGGLLLTFLGVLAAAGVGLALKHLAFGEWLILAAACFGQSLMTFAEKFWWLWGKYVLVFLLISVFDFSPNLSAFIGYAMGFSLAALVVVADHYVWRIEKLGPRLFDQLRMVEGGTRNTTAYGLISALTMVTGLWLSTFIDMSEPGWVGITIIYILNSDVRSGFIRILLRILGTVAGYFAVVLLMPHIPNLFVLGTVVVLASLGIPYFVGRNYALMQFFITMYILFVLDWLMYAYGGDHSILIWRIWDTLLGAGCASVGLFIYWLWTKRHSNTGISK</sequence>
<dbReference type="OrthoDB" id="9157138at2"/>
<feature type="transmembrane region" description="Helical" evidence="5">
    <location>
        <begin position="227"/>
        <end position="247"/>
    </location>
</feature>
<organism evidence="7 8">
    <name type="scientific">Parasutterella muris</name>
    <dbReference type="NCBI Taxonomy" id="2565572"/>
    <lineage>
        <taxon>Bacteria</taxon>
        <taxon>Pseudomonadati</taxon>
        <taxon>Pseudomonadota</taxon>
        <taxon>Betaproteobacteria</taxon>
        <taxon>Burkholderiales</taxon>
        <taxon>Sutterellaceae</taxon>
        <taxon>Parasutterella</taxon>
    </lineage>
</organism>